<dbReference type="GO" id="GO:0030145">
    <property type="term" value="F:manganese ion binding"/>
    <property type="evidence" value="ECO:0007669"/>
    <property type="project" value="UniProtKB-UniRule"/>
</dbReference>
<feature type="binding site" evidence="7">
    <location>
        <position position="355"/>
    </location>
    <ligand>
        <name>Mn(2+)</name>
        <dbReference type="ChEBI" id="CHEBI:29035"/>
        <label>1</label>
    </ligand>
</feature>
<dbReference type="SUPFAM" id="SSF53187">
    <property type="entry name" value="Zn-dependent exopeptidases"/>
    <property type="match status" value="1"/>
</dbReference>
<evidence type="ECO:0000256" key="1">
    <source>
        <dbReference type="ARBA" id="ARBA00000135"/>
    </source>
</evidence>
<accession>A0A5C7J3C6</accession>
<feature type="binding site" evidence="7">
    <location>
        <position position="278"/>
    </location>
    <ligand>
        <name>Mn(2+)</name>
        <dbReference type="ChEBI" id="CHEBI:29035"/>
        <label>1</label>
    </ligand>
</feature>
<feature type="binding site" evidence="7">
    <location>
        <position position="357"/>
    </location>
    <ligand>
        <name>Mn(2+)</name>
        <dbReference type="ChEBI" id="CHEBI:29035"/>
        <label>2</label>
    </ligand>
</feature>
<evidence type="ECO:0000256" key="5">
    <source>
        <dbReference type="ARBA" id="ARBA00022670"/>
    </source>
</evidence>
<evidence type="ECO:0000256" key="2">
    <source>
        <dbReference type="ARBA" id="ARBA00000967"/>
    </source>
</evidence>
<dbReference type="HAMAP" id="MF_00181">
    <property type="entry name" value="Cytosol_peptidase_M17"/>
    <property type="match status" value="1"/>
</dbReference>
<keyword evidence="6 7" id="KW-0378">Hydrolase</keyword>
<comment type="catalytic activity">
    <reaction evidence="1 7">
        <text>Release of an N-terminal amino acid, Xaa-|-Yaa-, in which Xaa is preferably Leu, but may be other amino acids including Pro although not Arg or Lys, and Yaa may be Pro. Amino acid amides and methyl esters are also readily hydrolyzed, but rates on arylamides are exceedingly low.</text>
        <dbReference type="EC" id="3.4.11.1"/>
    </reaction>
</comment>
<evidence type="ECO:0000313" key="10">
    <source>
        <dbReference type="Proteomes" id="UP000321026"/>
    </source>
</evidence>
<dbReference type="EMBL" id="SSDS01000086">
    <property type="protein sequence ID" value="TXG76041.1"/>
    <property type="molecule type" value="Genomic_DNA"/>
</dbReference>
<feature type="binding site" evidence="7">
    <location>
        <position position="296"/>
    </location>
    <ligand>
        <name>Mn(2+)</name>
        <dbReference type="ChEBI" id="CHEBI:29035"/>
        <label>2</label>
    </ligand>
</feature>
<keyword evidence="5 7" id="KW-0645">Protease</keyword>
<dbReference type="PROSITE" id="PS00631">
    <property type="entry name" value="CYTOSOL_AP"/>
    <property type="match status" value="1"/>
</dbReference>
<keyword evidence="7" id="KW-0963">Cytoplasm</keyword>
<evidence type="ECO:0000256" key="7">
    <source>
        <dbReference type="HAMAP-Rule" id="MF_00181"/>
    </source>
</evidence>
<comment type="catalytic activity">
    <reaction evidence="2 7">
        <text>Release of an N-terminal amino acid, preferentially leucine, but not glutamic or aspartic acids.</text>
        <dbReference type="EC" id="3.4.11.10"/>
    </reaction>
</comment>
<feature type="active site" evidence="7">
    <location>
        <position position="285"/>
    </location>
</feature>
<dbReference type="PANTHER" id="PTHR11963:SF23">
    <property type="entry name" value="CYTOSOL AMINOPEPTIDASE"/>
    <property type="match status" value="1"/>
</dbReference>
<feature type="binding site" evidence="7">
    <location>
        <position position="273"/>
    </location>
    <ligand>
        <name>Mn(2+)</name>
        <dbReference type="ChEBI" id="CHEBI:29035"/>
        <label>2</label>
    </ligand>
</feature>
<dbReference type="PRINTS" id="PR00481">
    <property type="entry name" value="LAMNOPPTDASE"/>
</dbReference>
<dbReference type="AlphaFoldDB" id="A0A5C7J3C6"/>
<dbReference type="InterPro" id="IPR011356">
    <property type="entry name" value="Leucine_aapep/pepB"/>
</dbReference>
<reference evidence="9 10" key="1">
    <citation type="submission" date="2018-09" db="EMBL/GenBank/DDBJ databases">
        <title>Metagenome Assembled Genomes from an Advanced Water Purification Facility.</title>
        <authorList>
            <person name="Stamps B.W."/>
            <person name="Spear J.R."/>
        </authorList>
    </citation>
    <scope>NUCLEOTIDE SEQUENCE [LARGE SCALE GENOMIC DNA]</scope>
    <source>
        <strain evidence="9">Bin_63_2</strain>
    </source>
</reference>
<dbReference type="Gene3D" id="3.40.220.10">
    <property type="entry name" value="Leucine Aminopeptidase, subunit E, domain 1"/>
    <property type="match status" value="1"/>
</dbReference>
<feature type="active site" evidence="7">
    <location>
        <position position="359"/>
    </location>
</feature>
<evidence type="ECO:0000313" key="9">
    <source>
        <dbReference type="EMBL" id="TXG76041.1"/>
    </source>
</evidence>
<evidence type="ECO:0000259" key="8">
    <source>
        <dbReference type="PROSITE" id="PS00631"/>
    </source>
</evidence>
<comment type="similarity">
    <text evidence="3 7">Belongs to the peptidase M17 family.</text>
</comment>
<comment type="caution">
    <text evidence="9">The sequence shown here is derived from an EMBL/GenBank/DDBJ whole genome shotgun (WGS) entry which is preliminary data.</text>
</comment>
<evidence type="ECO:0000256" key="6">
    <source>
        <dbReference type="ARBA" id="ARBA00022801"/>
    </source>
</evidence>
<proteinExistence type="inferred from homology"/>
<dbReference type="GO" id="GO:0006508">
    <property type="term" value="P:proteolysis"/>
    <property type="evidence" value="ECO:0007669"/>
    <property type="project" value="UniProtKB-KW"/>
</dbReference>
<dbReference type="InterPro" id="IPR043472">
    <property type="entry name" value="Macro_dom-like"/>
</dbReference>
<keyword evidence="7" id="KW-0479">Metal-binding</keyword>
<keyword evidence="7" id="KW-0464">Manganese</keyword>
<dbReference type="GO" id="GO:0005737">
    <property type="term" value="C:cytoplasm"/>
    <property type="evidence" value="ECO:0007669"/>
    <property type="project" value="UniProtKB-SubCell"/>
</dbReference>
<dbReference type="Gene3D" id="3.40.630.10">
    <property type="entry name" value="Zn peptidases"/>
    <property type="match status" value="1"/>
</dbReference>
<comment type="function">
    <text evidence="7">Presumably involved in the processing and regular turnover of intracellular proteins. Catalyzes the removal of unsubstituted N-terminal amino acids from various peptides.</text>
</comment>
<dbReference type="GO" id="GO:0070006">
    <property type="term" value="F:metalloaminopeptidase activity"/>
    <property type="evidence" value="ECO:0007669"/>
    <property type="project" value="InterPro"/>
</dbReference>
<evidence type="ECO:0000256" key="4">
    <source>
        <dbReference type="ARBA" id="ARBA00022438"/>
    </source>
</evidence>
<dbReference type="InterPro" id="IPR023042">
    <property type="entry name" value="Peptidase_M17_leu_NH2_pept"/>
</dbReference>
<feature type="binding site" evidence="7">
    <location>
        <position position="278"/>
    </location>
    <ligand>
        <name>Mn(2+)</name>
        <dbReference type="ChEBI" id="CHEBI:29035"/>
        <label>2</label>
    </ligand>
</feature>
<keyword evidence="4 7" id="KW-0031">Aminopeptidase</keyword>
<feature type="domain" description="Cytosol aminopeptidase" evidence="8">
    <location>
        <begin position="353"/>
        <end position="360"/>
    </location>
</feature>
<sequence length="511" mass="56728">MVLLKTITAYERELHKGKEILHVFLCENTEQIRQGLMHQLFPLAEFADALDKESYNFSSSEAKMFQIFSKEVIHNLYFKGILKAEDQHNALYFESIRTIAGEIVRYIKKKKIIETVLTIHLTATPSLFQKIIEIFSIAVHMAAYSFDLFLTKKDFSDFKISFFVSHAMQELYNAALHKAELIGRAVSFSRYLSDLPASHLYPERFVEIVLERLKKSTITNCSFELISLPEMEKLGMGGLIGVGKGSTKEPKLLILKYKPDVLQETKTVALVGKGVTFDTGGISIKPSDGMEDMKADMSGAAAAASAFLALAELKTPYTLYAVLPLAENMVDGNAYRPGDILTFYNKKTAEIKNTDAEGRLILADALAYASAALSPHVMIDLATLTGAARIALGPLYAGLMSESEELVKAILRAGEQTYERCWRMPLEEGYKPNMASHVADMCNIGTKGYKAGTTMGGMFLREFVSKEIKWAHLDIAPVATDCPTKTYLPSYGATGFGVRLLIELFEAAEYL</sequence>
<name>A0A5C7J3C6_9BACT</name>
<comment type="cofactor">
    <cofactor evidence="7">
        <name>Mn(2+)</name>
        <dbReference type="ChEBI" id="CHEBI:29035"/>
    </cofactor>
    <text evidence="7">Binds 2 manganese ions per subunit.</text>
</comment>
<dbReference type="EC" id="3.4.11.1" evidence="7"/>
<evidence type="ECO:0000256" key="3">
    <source>
        <dbReference type="ARBA" id="ARBA00009528"/>
    </source>
</evidence>
<comment type="subcellular location">
    <subcellularLocation>
        <location evidence="7">Cytoplasm</location>
    </subcellularLocation>
</comment>
<gene>
    <name evidence="7" type="primary">pepA</name>
    <name evidence="9" type="ORF">E6Q11_05520</name>
</gene>
<protein>
    <recommendedName>
        <fullName evidence="7">Probable cytosol aminopeptidase</fullName>
        <ecNumber evidence="7">3.4.11.1</ecNumber>
    </recommendedName>
    <alternativeName>
        <fullName evidence="7">Leucine aminopeptidase</fullName>
        <shortName evidence="7">LAP</shortName>
        <ecNumber evidence="7">3.4.11.10</ecNumber>
    </alternativeName>
    <alternativeName>
        <fullName evidence="7">Leucyl aminopeptidase</fullName>
    </alternativeName>
</protein>
<dbReference type="Proteomes" id="UP000321026">
    <property type="component" value="Unassembled WGS sequence"/>
</dbReference>
<organism evidence="9 10">
    <name type="scientific">Candidatus Dojkabacteria bacterium</name>
    <dbReference type="NCBI Taxonomy" id="2099670"/>
    <lineage>
        <taxon>Bacteria</taxon>
        <taxon>Candidatus Dojkabacteria</taxon>
    </lineage>
</organism>
<dbReference type="CDD" id="cd00433">
    <property type="entry name" value="Peptidase_M17"/>
    <property type="match status" value="1"/>
</dbReference>
<dbReference type="EC" id="3.4.11.10" evidence="7"/>
<dbReference type="InterPro" id="IPR000819">
    <property type="entry name" value="Peptidase_M17_C"/>
</dbReference>
<dbReference type="PANTHER" id="PTHR11963">
    <property type="entry name" value="LEUCINE AMINOPEPTIDASE-RELATED"/>
    <property type="match status" value="1"/>
</dbReference>
<feature type="binding site" evidence="7">
    <location>
        <position position="357"/>
    </location>
    <ligand>
        <name>Mn(2+)</name>
        <dbReference type="ChEBI" id="CHEBI:29035"/>
        <label>1</label>
    </ligand>
</feature>
<dbReference type="Pfam" id="PF00883">
    <property type="entry name" value="Peptidase_M17"/>
    <property type="match status" value="1"/>
</dbReference>